<dbReference type="PANTHER" id="PTHR38788">
    <property type="entry name" value="CLR5 DOMAIN-CONTAINING PROTEIN"/>
    <property type="match status" value="1"/>
</dbReference>
<feature type="region of interest" description="Disordered" evidence="1">
    <location>
        <begin position="243"/>
        <end position="278"/>
    </location>
</feature>
<sequence length="809" mass="93721">MEKRKVSSTSVYGIDDSQIPEPRCFASGAPKHFPRREGKEITDADWPGLKSIIHRLYIIENLTFPKVKETLHLELGYNITKRQFTRKIEVWGFRKNFRKSERDDIVKSGEIPQRFIHDSRITQKRIERLRKRNGVQMGPGVESEDDEIFFVQNQDVSKKTNAPQEASLDVESCYAMIGDQNTPLQNHDMIIKQTPISEFRHDIVTPNIEDQCSFGQSAEDDFEHSWLAELFVQLETAEIIASTSLDNETEQGVKETQHLSRTELKEPSRPYSSTSSCGGSFLAQARSHSSHHHSARSTSLQSHNPGMHQLYWSPLFEINIFPTLRNVNKRSQESWFHLFASFKRESIVCKEKFSKLKRVLPPNSPAIISTLECMAFVYHQLGYSREFEMTCRTLLYARQNEQCPNTYKMVEICLWIVDSYIVSHDLKIGMNLHTILHPRIENAMDSRHPLHIHSSYLMAEILYRLCQYNEAEATIRPVMQIALAALGPNHHLTIRVMNLLCWILRKNGSLAEADKLARYCLQVLDKSELLVAWLRCAEILMQILETRGLYNESANLCHRIFELAVEAFDNKKYTSFLYHTKMARALLKQNEASKAVDMLKGIQNSPCANGGKKIFIEVEFKVVLGSALWKRGSVWEAIVCFKESLKSTVRMYGWDHSVVFVHCKMIVNCLVQLLQYDEALKFFERFLEKCRGFVKQGSSIAGWIGEIEDRMYKMQGERRDGDSSISEDYEEDITCFENTEMKDYDIREEGNDDEVQFEGRGPRLDDIFNTERDISKDITFEELGLEDILAWYRVIIEELNKLAQWYPKS</sequence>
<dbReference type="EMBL" id="KB707785">
    <property type="protein sequence ID" value="EMR88414.1"/>
    <property type="molecule type" value="Genomic_DNA"/>
</dbReference>
<dbReference type="SUPFAM" id="SSF48452">
    <property type="entry name" value="TPR-like"/>
    <property type="match status" value="2"/>
</dbReference>
<dbReference type="HOGENOM" id="CLU_379911_0_0_1"/>
<evidence type="ECO:0000313" key="4">
    <source>
        <dbReference type="Proteomes" id="UP000012045"/>
    </source>
</evidence>
<protein>
    <submittedName>
        <fullName evidence="3">Putative kinesin light chain protein</fullName>
    </submittedName>
</protein>
<evidence type="ECO:0000256" key="1">
    <source>
        <dbReference type="SAM" id="MobiDB-lite"/>
    </source>
</evidence>
<dbReference type="SUPFAM" id="SSF48371">
    <property type="entry name" value="ARM repeat"/>
    <property type="match status" value="1"/>
</dbReference>
<dbReference type="Gene3D" id="1.25.40.10">
    <property type="entry name" value="Tetratricopeptide repeat domain"/>
    <property type="match status" value="2"/>
</dbReference>
<dbReference type="AlphaFoldDB" id="M7U472"/>
<dbReference type="Pfam" id="PF13424">
    <property type="entry name" value="TPR_12"/>
    <property type="match status" value="1"/>
</dbReference>
<gene>
    <name evidence="3" type="ORF">BcDW1_2752</name>
</gene>
<dbReference type="InterPro" id="IPR016024">
    <property type="entry name" value="ARM-type_fold"/>
</dbReference>
<evidence type="ECO:0000259" key="2">
    <source>
        <dbReference type="Pfam" id="PF14420"/>
    </source>
</evidence>
<dbReference type="InterPro" id="IPR025676">
    <property type="entry name" value="Clr5_dom"/>
</dbReference>
<dbReference type="STRING" id="1290391.M7U472"/>
<feature type="domain" description="Clr5" evidence="2">
    <location>
        <begin position="43"/>
        <end position="95"/>
    </location>
</feature>
<reference evidence="4" key="1">
    <citation type="journal article" date="2013" name="Genome Announc.">
        <title>Draft genome sequence of Botrytis cinerea BcDW1, inoculum for noble rot of grape berries.</title>
        <authorList>
            <person name="Blanco-Ulate B."/>
            <person name="Allen G."/>
            <person name="Powell A.L."/>
            <person name="Cantu D."/>
        </authorList>
    </citation>
    <scope>NUCLEOTIDE SEQUENCE [LARGE SCALE GENOMIC DNA]</scope>
    <source>
        <strain evidence="4">BcDW1</strain>
    </source>
</reference>
<dbReference type="OrthoDB" id="3521172at2759"/>
<evidence type="ECO:0000313" key="3">
    <source>
        <dbReference type="EMBL" id="EMR88414.1"/>
    </source>
</evidence>
<proteinExistence type="predicted"/>
<dbReference type="Pfam" id="PF14420">
    <property type="entry name" value="Clr5"/>
    <property type="match status" value="1"/>
</dbReference>
<name>M7U472_BOTF1</name>
<dbReference type="Proteomes" id="UP000012045">
    <property type="component" value="Unassembled WGS sequence"/>
</dbReference>
<organism evidence="3 4">
    <name type="scientific">Botryotinia fuckeliana (strain BcDW1)</name>
    <name type="common">Noble rot fungus</name>
    <name type="synonym">Botrytis cinerea</name>
    <dbReference type="NCBI Taxonomy" id="1290391"/>
    <lineage>
        <taxon>Eukaryota</taxon>
        <taxon>Fungi</taxon>
        <taxon>Dikarya</taxon>
        <taxon>Ascomycota</taxon>
        <taxon>Pezizomycotina</taxon>
        <taxon>Leotiomycetes</taxon>
        <taxon>Helotiales</taxon>
        <taxon>Sclerotiniaceae</taxon>
        <taxon>Botrytis</taxon>
    </lineage>
</organism>
<dbReference type="InterPro" id="IPR011990">
    <property type="entry name" value="TPR-like_helical_dom_sf"/>
</dbReference>
<feature type="compositionally biased region" description="Basic and acidic residues" evidence="1">
    <location>
        <begin position="251"/>
        <end position="268"/>
    </location>
</feature>
<dbReference type="PANTHER" id="PTHR38788:SF3">
    <property type="entry name" value="CLR5 DOMAIN-CONTAINING PROTEIN"/>
    <property type="match status" value="1"/>
</dbReference>
<accession>M7U472</accession>